<evidence type="ECO:0000256" key="2">
    <source>
        <dbReference type="ARBA" id="ARBA00004401"/>
    </source>
</evidence>
<gene>
    <name evidence="10" type="primary">lepB</name>
    <name evidence="10" type="ORF">E4A49_00790</name>
</gene>
<dbReference type="PROSITE" id="PS00501">
    <property type="entry name" value="SPASE_I_1"/>
    <property type="match status" value="1"/>
</dbReference>
<evidence type="ECO:0000256" key="8">
    <source>
        <dbReference type="SAM" id="MobiDB-lite"/>
    </source>
</evidence>
<comment type="subcellular location">
    <subcellularLocation>
        <location evidence="2">Cell membrane</location>
        <topology evidence="2">Single-pass type II membrane protein</topology>
    </subcellularLocation>
    <subcellularLocation>
        <location evidence="7">Membrane</location>
        <topology evidence="7">Single-pass type II membrane protein</topology>
    </subcellularLocation>
</comment>
<keyword evidence="7" id="KW-0812">Transmembrane</keyword>
<comment type="catalytic activity">
    <reaction evidence="1 7">
        <text>Cleavage of hydrophobic, N-terminal signal or leader sequences from secreted and periplasmic proteins.</text>
        <dbReference type="EC" id="3.4.21.89"/>
    </reaction>
</comment>
<dbReference type="InterPro" id="IPR019758">
    <property type="entry name" value="Pept_S26A_signal_pept_1_CS"/>
</dbReference>
<keyword evidence="7" id="KW-1133">Transmembrane helix</keyword>
<evidence type="ECO:0000256" key="7">
    <source>
        <dbReference type="RuleBase" id="RU362042"/>
    </source>
</evidence>
<accession>A0ABY2K2Y1</accession>
<feature type="region of interest" description="Disordered" evidence="8">
    <location>
        <begin position="1"/>
        <end position="21"/>
    </location>
</feature>
<dbReference type="CDD" id="cd06530">
    <property type="entry name" value="S26_SPase_I"/>
    <property type="match status" value="1"/>
</dbReference>
<protein>
    <recommendedName>
        <fullName evidence="4 7">Signal peptidase I</fullName>
        <ecNumber evidence="4 7">3.4.21.89</ecNumber>
    </recommendedName>
</protein>
<keyword evidence="7" id="KW-0472">Membrane</keyword>
<proteinExistence type="inferred from homology"/>
<keyword evidence="11" id="KW-1185">Reference proteome</keyword>
<name>A0ABY2K2Y1_9MICC</name>
<evidence type="ECO:0000256" key="3">
    <source>
        <dbReference type="ARBA" id="ARBA00009370"/>
    </source>
</evidence>
<evidence type="ECO:0000313" key="11">
    <source>
        <dbReference type="Proteomes" id="UP000297477"/>
    </source>
</evidence>
<feature type="compositionally biased region" description="Basic and acidic residues" evidence="8">
    <location>
        <begin position="1"/>
        <end position="11"/>
    </location>
</feature>
<keyword evidence="6 7" id="KW-0378">Hydrolase</keyword>
<dbReference type="Proteomes" id="UP000297477">
    <property type="component" value="Unassembled WGS sequence"/>
</dbReference>
<dbReference type="RefSeq" id="WP_067190279.1">
    <property type="nucleotide sequence ID" value="NZ_SPKT01000001.1"/>
</dbReference>
<evidence type="ECO:0000256" key="6">
    <source>
        <dbReference type="ARBA" id="ARBA00022801"/>
    </source>
</evidence>
<evidence type="ECO:0000256" key="4">
    <source>
        <dbReference type="ARBA" id="ARBA00013208"/>
    </source>
</evidence>
<dbReference type="PRINTS" id="PR00727">
    <property type="entry name" value="LEADERPTASE"/>
</dbReference>
<dbReference type="PANTHER" id="PTHR43390">
    <property type="entry name" value="SIGNAL PEPTIDASE I"/>
    <property type="match status" value="1"/>
</dbReference>
<dbReference type="InterPro" id="IPR019756">
    <property type="entry name" value="Pept_S26A_signal_pept_1_Ser-AS"/>
</dbReference>
<sequence>MTQLEPRDPRRSRGSAVSAEGGESDRGIRWLRNIGLTVAVAVVLAAVLRALVGPVYLIPSGSMEPTLMPGDRVRVDTSHEQGQGLERGDVVVFDGSGSLAPYRSRTSLDRALEDLVVWWGLGARSDVYVKRVVALPGDTVRCCGDDGRLEVDGVPVDEPYLGRAVDAGHPASGTEFEFSVPGGRMVVLGDNRSDSLDSRALLGAPGGGLIGLDTVVGTAEDVVWPLGRRGALDGPAASAGEGAP</sequence>
<reference evidence="10 11" key="1">
    <citation type="submission" date="2019-03" db="EMBL/GenBank/DDBJ databases">
        <title>Reclassification of Micrococcus aloeverae and Micrococcus yunnanensis as later heterotypic synonyms of Micrococcus luteus.</title>
        <authorList>
            <person name="Huang C.-H."/>
        </authorList>
    </citation>
    <scope>NUCLEOTIDE SEQUENCE [LARGE SCALE GENOMIC DNA]</scope>
    <source>
        <strain evidence="10 11">BCRC 12151</strain>
    </source>
</reference>
<dbReference type="PROSITE" id="PS00761">
    <property type="entry name" value="SPASE_I_3"/>
    <property type="match status" value="1"/>
</dbReference>
<evidence type="ECO:0000256" key="5">
    <source>
        <dbReference type="ARBA" id="ARBA00022670"/>
    </source>
</evidence>
<evidence type="ECO:0000256" key="1">
    <source>
        <dbReference type="ARBA" id="ARBA00000677"/>
    </source>
</evidence>
<dbReference type="PANTHER" id="PTHR43390:SF1">
    <property type="entry name" value="CHLOROPLAST PROCESSING PEPTIDASE"/>
    <property type="match status" value="1"/>
</dbReference>
<organism evidence="10 11">
    <name type="scientific">Micrococcus lylae</name>
    <dbReference type="NCBI Taxonomy" id="1273"/>
    <lineage>
        <taxon>Bacteria</taxon>
        <taxon>Bacillati</taxon>
        <taxon>Actinomycetota</taxon>
        <taxon>Actinomycetes</taxon>
        <taxon>Micrococcales</taxon>
        <taxon>Micrococcaceae</taxon>
        <taxon>Micrococcus</taxon>
    </lineage>
</organism>
<dbReference type="InterPro" id="IPR019533">
    <property type="entry name" value="Peptidase_S26"/>
</dbReference>
<dbReference type="EMBL" id="SPKT01000001">
    <property type="protein sequence ID" value="TFI01590.1"/>
    <property type="molecule type" value="Genomic_DNA"/>
</dbReference>
<dbReference type="InterPro" id="IPR000223">
    <property type="entry name" value="Pept_S26A_signal_pept_1"/>
</dbReference>
<dbReference type="SUPFAM" id="SSF51306">
    <property type="entry name" value="LexA/Signal peptidase"/>
    <property type="match status" value="1"/>
</dbReference>
<evidence type="ECO:0000313" key="10">
    <source>
        <dbReference type="EMBL" id="TFI01590.1"/>
    </source>
</evidence>
<comment type="caution">
    <text evidence="10">The sequence shown here is derived from an EMBL/GenBank/DDBJ whole genome shotgun (WGS) entry which is preliminary data.</text>
</comment>
<comment type="similarity">
    <text evidence="3 7">Belongs to the peptidase S26 family.</text>
</comment>
<feature type="domain" description="Peptidase S26" evidence="9">
    <location>
        <begin position="32"/>
        <end position="224"/>
    </location>
</feature>
<feature type="transmembrane region" description="Helical" evidence="7">
    <location>
        <begin position="34"/>
        <end position="58"/>
    </location>
</feature>
<evidence type="ECO:0000259" key="9">
    <source>
        <dbReference type="Pfam" id="PF10502"/>
    </source>
</evidence>
<dbReference type="InterPro" id="IPR036286">
    <property type="entry name" value="LexA/Signal_pep-like_sf"/>
</dbReference>
<dbReference type="EC" id="3.4.21.89" evidence="4 7"/>
<dbReference type="NCBIfam" id="TIGR02227">
    <property type="entry name" value="sigpep_I_bact"/>
    <property type="match status" value="1"/>
</dbReference>
<dbReference type="Pfam" id="PF10502">
    <property type="entry name" value="Peptidase_S26"/>
    <property type="match status" value="1"/>
</dbReference>
<dbReference type="GO" id="GO:0009003">
    <property type="term" value="F:signal peptidase activity"/>
    <property type="evidence" value="ECO:0007669"/>
    <property type="project" value="UniProtKB-EC"/>
</dbReference>
<dbReference type="Gene3D" id="2.10.109.10">
    <property type="entry name" value="Umud Fragment, subunit A"/>
    <property type="match status" value="1"/>
</dbReference>
<keyword evidence="5 7" id="KW-0645">Protease</keyword>